<protein>
    <submittedName>
        <fullName evidence="1">DUF2971 domain-containing protein</fullName>
    </submittedName>
</protein>
<proteinExistence type="predicted"/>
<dbReference type="RefSeq" id="WP_144189868.1">
    <property type="nucleotide sequence ID" value="NZ_VMHL01000003.1"/>
</dbReference>
<accession>A0A556RKR9</accession>
<dbReference type="AlphaFoldDB" id="A0A556RKR9"/>
<evidence type="ECO:0000313" key="1">
    <source>
        <dbReference type="EMBL" id="TSJ89538.1"/>
    </source>
</evidence>
<dbReference type="InterPro" id="IPR021352">
    <property type="entry name" value="DUF2971"/>
</dbReference>
<sequence length="327" mass="38284">MLYRYRSLEFIDREIDALKNSYLYAASFDQMNDPMEAFYELGTEEDIIINNSFSTNPLSANPPVSGYVYSLYKNLINQFGLLSFSKSNLKYPMWAYYANKFSGICLELDELILMQGSLNGENIVPITYSDEALPPISMLELITSSQKQIITTILLRLTRKQKDWQHEDEIRIVTGKVGKKYYFEDALKKIFLGPKIDEKHKDLICSIFENRPTEVLMGKIKGYEINFETIKPAKHLEKSEKVGQVFFVMKDALNYSEKDVRFFLDVPYNSFESLCKQLTMHPNMEKIHLINIEDSMLHFHIEYKTRGTPIPHTHRYYDKKLNLINIR</sequence>
<evidence type="ECO:0000313" key="2">
    <source>
        <dbReference type="Proteomes" id="UP000319138"/>
    </source>
</evidence>
<dbReference type="Proteomes" id="UP000319138">
    <property type="component" value="Unassembled WGS sequence"/>
</dbReference>
<reference evidence="1 2" key="1">
    <citation type="submission" date="2019-07" db="EMBL/GenBank/DDBJ databases">
        <title>Gilliamella genomes.</title>
        <authorList>
            <person name="Zheng H."/>
        </authorList>
    </citation>
    <scope>NUCLEOTIDE SEQUENCE [LARGE SCALE GENOMIC DNA]</scope>
    <source>
        <strain evidence="1 2">W8131</strain>
    </source>
</reference>
<dbReference type="EMBL" id="VMHL01000003">
    <property type="protein sequence ID" value="TSJ89538.1"/>
    <property type="molecule type" value="Genomic_DNA"/>
</dbReference>
<gene>
    <name evidence="1" type="ORF">FPQ14_08590</name>
</gene>
<dbReference type="Pfam" id="PF11185">
    <property type="entry name" value="DUF2971"/>
    <property type="match status" value="1"/>
</dbReference>
<organism evidence="1 2">
    <name type="scientific">Gilliamella apicola</name>
    <dbReference type="NCBI Taxonomy" id="1196095"/>
    <lineage>
        <taxon>Bacteria</taxon>
        <taxon>Pseudomonadati</taxon>
        <taxon>Pseudomonadota</taxon>
        <taxon>Gammaproteobacteria</taxon>
        <taxon>Orbales</taxon>
        <taxon>Orbaceae</taxon>
        <taxon>Gilliamella</taxon>
    </lineage>
</organism>
<comment type="caution">
    <text evidence="1">The sequence shown here is derived from an EMBL/GenBank/DDBJ whole genome shotgun (WGS) entry which is preliminary data.</text>
</comment>
<name>A0A556RKR9_9GAMM</name>